<protein>
    <recommendedName>
        <fullName evidence="4">Glycosyltransferase RgtA/B/C/D-like domain-containing protein</fullName>
    </recommendedName>
</protein>
<accession>A0A1F6A5N4</accession>
<keyword evidence="1" id="KW-1133">Transmembrane helix</keyword>
<feature type="transmembrane region" description="Helical" evidence="1">
    <location>
        <begin position="58"/>
        <end position="75"/>
    </location>
</feature>
<feature type="transmembrane region" description="Helical" evidence="1">
    <location>
        <begin position="369"/>
        <end position="387"/>
    </location>
</feature>
<gene>
    <name evidence="2" type="ORF">A3D03_06240</name>
</gene>
<evidence type="ECO:0000256" key="1">
    <source>
        <dbReference type="SAM" id="Phobius"/>
    </source>
</evidence>
<name>A0A1F6A5N4_9BACT</name>
<evidence type="ECO:0008006" key="4">
    <source>
        <dbReference type="Google" id="ProtNLM"/>
    </source>
</evidence>
<dbReference type="EMBL" id="MFJN01000060">
    <property type="protein sequence ID" value="OGG20010.1"/>
    <property type="molecule type" value="Genomic_DNA"/>
</dbReference>
<feature type="transmembrane region" description="Helical" evidence="1">
    <location>
        <begin position="309"/>
        <end position="329"/>
    </location>
</feature>
<proteinExistence type="predicted"/>
<comment type="caution">
    <text evidence="2">The sequence shown here is derived from an EMBL/GenBank/DDBJ whole genome shotgun (WGS) entry which is preliminary data.</text>
</comment>
<feature type="transmembrane region" description="Helical" evidence="1">
    <location>
        <begin position="12"/>
        <end position="38"/>
    </location>
</feature>
<dbReference type="STRING" id="1798384.A3D03_06240"/>
<feature type="transmembrane region" description="Helical" evidence="1">
    <location>
        <begin position="140"/>
        <end position="162"/>
    </location>
</feature>
<evidence type="ECO:0000313" key="3">
    <source>
        <dbReference type="Proteomes" id="UP000177092"/>
    </source>
</evidence>
<evidence type="ECO:0000313" key="2">
    <source>
        <dbReference type="EMBL" id="OGG20010.1"/>
    </source>
</evidence>
<sequence>MRFLINKLFKLISGYFLVYFFIAQLYFFLANLPLLINIIRTSKDTFFPLFHSANHYDYNMYLSVITQGAKGLWLAQDPYTSEITNPSLFYFFYILIGKMAALFNLPSYIAYHIIRIISTELFIMLLYVMNKTVLGVKIGFWASLFGIIATISPVFLFNQTGAFETFFLWWGGYEALKRLDNMPHYLFSFACLFLIITLLVKYLNSKSVKYFLISLPIIFLSGIILPPSILPILLTIPAACYYLFMLNTRDRKRIIFSSNDLLAFLILISVTLSPLLLIWRENYNGFPWDTWNKWEIATWNLNEPNFNRALVLLFGFLPVLSIPAIIKIIKSRDFTNIFIIFWALMPYLFLPFVNLLGFSKMRLVSSSPFTPFAMIAAYSLFGTEFFVKKRFLQITTLTFFLLYSFYISGMQLYLQLKNEVVSPMYTSIFIPNTSWYGIYFLAKTAPKNSIVLSNEFIGSLIPAYSFTKTYFAHSVHTKDFQIKQGLVAKFYSNHMPEKEAYNFIKNNNINYIYYGPDEMSLGDPPLSYTFLEKAYENKDVTVFKVKNNI</sequence>
<feature type="transmembrane region" description="Helical" evidence="1">
    <location>
        <begin position="336"/>
        <end position="357"/>
    </location>
</feature>
<feature type="transmembrane region" description="Helical" evidence="1">
    <location>
        <begin position="210"/>
        <end position="226"/>
    </location>
</feature>
<feature type="transmembrane region" description="Helical" evidence="1">
    <location>
        <begin position="261"/>
        <end position="279"/>
    </location>
</feature>
<keyword evidence="1" id="KW-0472">Membrane</keyword>
<feature type="transmembrane region" description="Helical" evidence="1">
    <location>
        <begin position="394"/>
        <end position="414"/>
    </location>
</feature>
<feature type="transmembrane region" description="Helical" evidence="1">
    <location>
        <begin position="420"/>
        <end position="442"/>
    </location>
</feature>
<dbReference type="AlphaFoldDB" id="A0A1F6A5N4"/>
<dbReference type="Proteomes" id="UP000177092">
    <property type="component" value="Unassembled WGS sequence"/>
</dbReference>
<feature type="transmembrane region" description="Helical" evidence="1">
    <location>
        <begin position="87"/>
        <end position="103"/>
    </location>
</feature>
<feature type="transmembrane region" description="Helical" evidence="1">
    <location>
        <begin position="232"/>
        <end position="249"/>
    </location>
</feature>
<keyword evidence="1" id="KW-0812">Transmembrane</keyword>
<feature type="transmembrane region" description="Helical" evidence="1">
    <location>
        <begin position="182"/>
        <end position="203"/>
    </location>
</feature>
<organism evidence="2 3">
    <name type="scientific">Candidatus Gottesmanbacteria bacterium RIFCSPHIGHO2_02_FULL_40_13</name>
    <dbReference type="NCBI Taxonomy" id="1798384"/>
    <lineage>
        <taxon>Bacteria</taxon>
        <taxon>Candidatus Gottesmaniibacteriota</taxon>
    </lineage>
</organism>
<reference evidence="2 3" key="1">
    <citation type="journal article" date="2016" name="Nat. Commun.">
        <title>Thousands of microbial genomes shed light on interconnected biogeochemical processes in an aquifer system.</title>
        <authorList>
            <person name="Anantharaman K."/>
            <person name="Brown C.T."/>
            <person name="Hug L.A."/>
            <person name="Sharon I."/>
            <person name="Castelle C.J."/>
            <person name="Probst A.J."/>
            <person name="Thomas B.C."/>
            <person name="Singh A."/>
            <person name="Wilkins M.J."/>
            <person name="Karaoz U."/>
            <person name="Brodie E.L."/>
            <person name="Williams K.H."/>
            <person name="Hubbard S.S."/>
            <person name="Banfield J.F."/>
        </authorList>
    </citation>
    <scope>NUCLEOTIDE SEQUENCE [LARGE SCALE GENOMIC DNA]</scope>
</reference>